<name>A0ABT9UZ30_9BACL</name>
<gene>
    <name evidence="1" type="ORF">J2S07_000249</name>
</gene>
<dbReference type="EMBL" id="JAUSTU010000001">
    <property type="protein sequence ID" value="MDQ0153951.1"/>
    <property type="molecule type" value="Genomic_DNA"/>
</dbReference>
<sequence>MEFWTFKVWWGSFAGQFAVERTTDEKVESLYRDLAYSLQKKWIEPFKALHISLLYDECVLVNANTSSYFAVLPIRDFFVAYKELVPRLQGCFD</sequence>
<dbReference type="RefSeq" id="WP_307148573.1">
    <property type="nucleotide sequence ID" value="NZ_JAUSTU010000001.1"/>
</dbReference>
<organism evidence="1 2">
    <name type="scientific">Anoxybacillus andreesenii</name>
    <dbReference type="NCBI Taxonomy" id="1325932"/>
    <lineage>
        <taxon>Bacteria</taxon>
        <taxon>Bacillati</taxon>
        <taxon>Bacillota</taxon>
        <taxon>Bacilli</taxon>
        <taxon>Bacillales</taxon>
        <taxon>Anoxybacillaceae</taxon>
        <taxon>Anoxybacillus</taxon>
    </lineage>
</organism>
<protein>
    <submittedName>
        <fullName evidence="1">Uncharacterized protein</fullName>
    </submittedName>
</protein>
<proteinExistence type="predicted"/>
<accession>A0ABT9UZ30</accession>
<keyword evidence="2" id="KW-1185">Reference proteome</keyword>
<comment type="caution">
    <text evidence="1">The sequence shown here is derived from an EMBL/GenBank/DDBJ whole genome shotgun (WGS) entry which is preliminary data.</text>
</comment>
<evidence type="ECO:0000313" key="2">
    <source>
        <dbReference type="Proteomes" id="UP001231362"/>
    </source>
</evidence>
<reference evidence="1 2" key="1">
    <citation type="submission" date="2023-07" db="EMBL/GenBank/DDBJ databases">
        <title>Genomic Encyclopedia of Type Strains, Phase IV (KMG-IV): sequencing the most valuable type-strain genomes for metagenomic binning, comparative biology and taxonomic classification.</title>
        <authorList>
            <person name="Goeker M."/>
        </authorList>
    </citation>
    <scope>NUCLEOTIDE SEQUENCE [LARGE SCALE GENOMIC DNA]</scope>
    <source>
        <strain evidence="1 2">DSM 23948</strain>
    </source>
</reference>
<evidence type="ECO:0000313" key="1">
    <source>
        <dbReference type="EMBL" id="MDQ0153951.1"/>
    </source>
</evidence>
<dbReference type="Proteomes" id="UP001231362">
    <property type="component" value="Unassembled WGS sequence"/>
</dbReference>